<dbReference type="AlphaFoldDB" id="A0AAW2TQ66"/>
<gene>
    <name evidence="2" type="ORF">Slati_3991100</name>
</gene>
<dbReference type="EMBL" id="JACGWN010000014">
    <property type="protein sequence ID" value="KAL0406772.1"/>
    <property type="molecule type" value="Genomic_DNA"/>
</dbReference>
<feature type="region of interest" description="Disordered" evidence="1">
    <location>
        <begin position="1"/>
        <end position="29"/>
    </location>
</feature>
<protein>
    <submittedName>
        <fullName evidence="2">Uncharacterized protein</fullName>
    </submittedName>
</protein>
<evidence type="ECO:0000313" key="2">
    <source>
        <dbReference type="EMBL" id="KAL0406772.1"/>
    </source>
</evidence>
<sequence length="128" mass="14708">MRLTRSESVGKRRKDQKLRNKFKGKKKHKRLDAICEKAYTRSHRGVDKVESAEVNNGGNELELRRSSRTRRAPVLLDSSPMPPKKRRKIDKSVACSVEKVRRKDGVQCETPCSSSRIWLDEMLVGCRG</sequence>
<feature type="region of interest" description="Disordered" evidence="1">
    <location>
        <begin position="52"/>
        <end position="91"/>
    </location>
</feature>
<proteinExistence type="predicted"/>
<name>A0AAW2TQ66_9LAMI</name>
<organism evidence="2">
    <name type="scientific">Sesamum latifolium</name>
    <dbReference type="NCBI Taxonomy" id="2727402"/>
    <lineage>
        <taxon>Eukaryota</taxon>
        <taxon>Viridiplantae</taxon>
        <taxon>Streptophyta</taxon>
        <taxon>Embryophyta</taxon>
        <taxon>Tracheophyta</taxon>
        <taxon>Spermatophyta</taxon>
        <taxon>Magnoliopsida</taxon>
        <taxon>eudicotyledons</taxon>
        <taxon>Gunneridae</taxon>
        <taxon>Pentapetalae</taxon>
        <taxon>asterids</taxon>
        <taxon>lamiids</taxon>
        <taxon>Lamiales</taxon>
        <taxon>Pedaliaceae</taxon>
        <taxon>Sesamum</taxon>
    </lineage>
</organism>
<accession>A0AAW2TQ66</accession>
<comment type="caution">
    <text evidence="2">The sequence shown here is derived from an EMBL/GenBank/DDBJ whole genome shotgun (WGS) entry which is preliminary data.</text>
</comment>
<feature type="compositionally biased region" description="Basic and acidic residues" evidence="1">
    <location>
        <begin position="1"/>
        <end position="10"/>
    </location>
</feature>
<reference evidence="2" key="1">
    <citation type="submission" date="2020-06" db="EMBL/GenBank/DDBJ databases">
        <authorList>
            <person name="Li T."/>
            <person name="Hu X."/>
            <person name="Zhang T."/>
            <person name="Song X."/>
            <person name="Zhang H."/>
            <person name="Dai N."/>
            <person name="Sheng W."/>
            <person name="Hou X."/>
            <person name="Wei L."/>
        </authorList>
    </citation>
    <scope>NUCLEOTIDE SEQUENCE</scope>
    <source>
        <strain evidence="2">KEN1</strain>
        <tissue evidence="2">Leaf</tissue>
    </source>
</reference>
<feature type="compositionally biased region" description="Basic residues" evidence="1">
    <location>
        <begin position="11"/>
        <end position="29"/>
    </location>
</feature>
<reference evidence="2" key="2">
    <citation type="journal article" date="2024" name="Plant">
        <title>Genomic evolution and insights into agronomic trait innovations of Sesamum species.</title>
        <authorList>
            <person name="Miao H."/>
            <person name="Wang L."/>
            <person name="Qu L."/>
            <person name="Liu H."/>
            <person name="Sun Y."/>
            <person name="Le M."/>
            <person name="Wang Q."/>
            <person name="Wei S."/>
            <person name="Zheng Y."/>
            <person name="Lin W."/>
            <person name="Duan Y."/>
            <person name="Cao H."/>
            <person name="Xiong S."/>
            <person name="Wang X."/>
            <person name="Wei L."/>
            <person name="Li C."/>
            <person name="Ma Q."/>
            <person name="Ju M."/>
            <person name="Zhao R."/>
            <person name="Li G."/>
            <person name="Mu C."/>
            <person name="Tian Q."/>
            <person name="Mei H."/>
            <person name="Zhang T."/>
            <person name="Gao T."/>
            <person name="Zhang H."/>
        </authorList>
    </citation>
    <scope>NUCLEOTIDE SEQUENCE</scope>
    <source>
        <strain evidence="2">KEN1</strain>
    </source>
</reference>
<evidence type="ECO:0000256" key="1">
    <source>
        <dbReference type="SAM" id="MobiDB-lite"/>
    </source>
</evidence>